<evidence type="ECO:0000259" key="6">
    <source>
        <dbReference type="Pfam" id="PF20843"/>
    </source>
</evidence>
<evidence type="ECO:0000313" key="8">
    <source>
        <dbReference type="Proteomes" id="UP000234585"/>
    </source>
</evidence>
<protein>
    <submittedName>
        <fullName evidence="7">Cortical protein marker for cell polarity-domain-containing protein</fullName>
    </submittedName>
</protein>
<dbReference type="PANTHER" id="PTHR31778">
    <property type="entry name" value="BUD SITE SELECTION PROTEIN RAX2"/>
    <property type="match status" value="1"/>
</dbReference>
<dbReference type="InterPro" id="IPR015915">
    <property type="entry name" value="Kelch-typ_b-propeller"/>
</dbReference>
<feature type="compositionally biased region" description="Low complexity" evidence="1">
    <location>
        <begin position="407"/>
        <end position="418"/>
    </location>
</feature>
<evidence type="ECO:0000256" key="1">
    <source>
        <dbReference type="SAM" id="MobiDB-lite"/>
    </source>
</evidence>
<dbReference type="InterPro" id="IPR048266">
    <property type="entry name" value="Rax2-like_second"/>
</dbReference>
<dbReference type="InterPro" id="IPR048265">
    <property type="entry name" value="Rax2-like_third"/>
</dbReference>
<accession>A0A2I2FPY1</accession>
<feature type="domain" description="Rax2-like third" evidence="6">
    <location>
        <begin position="382"/>
        <end position="537"/>
    </location>
</feature>
<sequence length="1211" mass="128596">MRASSLFGPAAAGLWTALIGLAASEVSFDSVSEPKLDLAPLGQIALTGDFAAVSLYNYEDQTESDSSKNGSQSILIPLPNGGLTSISSSDGEIRAVCSFTQKDGTDKGLFVAGNFTKLGGVKAQGAALLDPKSKKVTALPGLRGSVSALLCDEETDSVYVGGNLKYKDTSNVVAWTGSDGWKSLPFDGLNGPVTSILKNSDGHIVFGGSFDGVGNATSSKKHQQIVNLDSAKVTSDAESPKGGFSDPRNIICQAGGGDGEGKTWLLNDNSPGFWRGDMGFQYTPTKIRLYNTHFEGRGTKTFMLRALPDNGIMNLTYTDPNTNKKAFCDQTCELSHDDSEEYRDFEFVNSIAMQGFMLEIKDWYGPGAGLNGIQLFSKDILAYAVNDFNEPSCGGIENQSKSTKKGSWSASSKDQSSSGFLTAKVSDSSASDTEVVLQPDVKQPGKYDILLYTPGCQQDDTCDSRGAVNVKATPTSDAADPIETEIYQTNLFDKYDTIYTGHVDASEDGFRPRVVLTPKGGQGDQTVVASKVKFQLIKASKGLSGQLNGIYEFDPASKKLDTDFTKSATNRIGLELDDKASIETLESHDNVIFAGGDFSSADLSNILFYEPDGNATALPGKGLNSEVSSMSVVDKVLYVGGNFTDTAAGGDKGLNHIAAFSLDDNKWSALGGGVNGPVSQVVSLSLNVSSKIDDTEPLVGISGNFDKLLSFDKNPSTNASGFAIWVPSEKNWLQNLGDSEMTFGGHLSAFIKAGNLSIIAGNVGSGGLGAAGAVALHDDDKLSLEPLLTPKKASGQTYAGVYDKSDGRNLTILGGRFTANGSDGSTVENIAVLDGKHDTITGLGGGIDTNSTFMALTVWENTLYAGGNVTGSLGKTPLNGFIVYDLENKTFPQSQPPMFMGQDVSVNSIASRPGSQEIYFGGNFEKAGALPCPGVCYFDKTEDSWNRPGVSLEGSVLALKWVNKDTLMAVGDLQVDQKDTVVATYTVKGQTWKAFKGASKSDIPGTITAFTPASADVSKFWLAGEKDDGTSFLVNYDGTKFASAGNDVFDKETTIRGLEIIPLKASHEQADLLRNDQTLLVTGQLMIPDFGHASAALYDGRSVTPFILSSKSDGKPGSMSQVFYENKNPYTSEGKHHSNGIVVLVSFCCALGCVFLIVIAGIIFNKIQRRRQGYMAAPQTVGTDRPSNMQRLPPEYLFNSLKQPNPGTPAI</sequence>
<evidence type="ECO:0000313" key="7">
    <source>
        <dbReference type="EMBL" id="PLB42671.1"/>
    </source>
</evidence>
<feature type="chain" id="PRO_5014183854" evidence="3">
    <location>
        <begin position="25"/>
        <end position="1211"/>
    </location>
</feature>
<dbReference type="GO" id="GO:1902929">
    <property type="term" value="C:plasma membrane of growing cell tip"/>
    <property type="evidence" value="ECO:0007669"/>
    <property type="project" value="TreeGrafter"/>
</dbReference>
<keyword evidence="3" id="KW-0732">Signal</keyword>
<dbReference type="SUPFAM" id="SSF50998">
    <property type="entry name" value="Quinoprotein alcohol dehydrogenase-like"/>
    <property type="match status" value="1"/>
</dbReference>
<evidence type="ECO:0000256" key="3">
    <source>
        <dbReference type="SAM" id="SignalP"/>
    </source>
</evidence>
<dbReference type="Pfam" id="PF20842">
    <property type="entry name" value="Rax2_2"/>
    <property type="match status" value="1"/>
</dbReference>
<dbReference type="Pfam" id="PF20843">
    <property type="entry name" value="Rax2_3"/>
    <property type="match status" value="1"/>
</dbReference>
<dbReference type="InterPro" id="IPR011044">
    <property type="entry name" value="Quino_amine_DH_bsu"/>
</dbReference>
<name>A0A2I2FPY1_ASPCN</name>
<evidence type="ECO:0000259" key="4">
    <source>
        <dbReference type="Pfam" id="PF12768"/>
    </source>
</evidence>
<proteinExistence type="predicted"/>
<dbReference type="Proteomes" id="UP000234585">
    <property type="component" value="Unassembled WGS sequence"/>
</dbReference>
<feature type="transmembrane region" description="Helical" evidence="2">
    <location>
        <begin position="1141"/>
        <end position="1164"/>
    </location>
</feature>
<feature type="domain" description="Rax2-like second" evidence="5">
    <location>
        <begin position="221"/>
        <end position="370"/>
    </location>
</feature>
<dbReference type="RefSeq" id="XP_024676683.1">
    <property type="nucleotide sequence ID" value="XM_024820462.1"/>
</dbReference>
<dbReference type="InterPro" id="IPR011047">
    <property type="entry name" value="Quinoprotein_ADH-like_sf"/>
</dbReference>
<dbReference type="Pfam" id="PF12768">
    <property type="entry name" value="Rax2"/>
    <property type="match status" value="1"/>
</dbReference>
<dbReference type="SUPFAM" id="SSF50969">
    <property type="entry name" value="YVTN repeat-like/Quinoprotein amine dehydrogenase"/>
    <property type="match status" value="1"/>
</dbReference>
<feature type="region of interest" description="Disordered" evidence="1">
    <location>
        <begin position="394"/>
        <end position="418"/>
    </location>
</feature>
<organism evidence="7 8">
    <name type="scientific">Aspergillus candidus</name>
    <dbReference type="NCBI Taxonomy" id="41067"/>
    <lineage>
        <taxon>Eukaryota</taxon>
        <taxon>Fungi</taxon>
        <taxon>Dikarya</taxon>
        <taxon>Ascomycota</taxon>
        <taxon>Pezizomycotina</taxon>
        <taxon>Eurotiomycetes</taxon>
        <taxon>Eurotiomycetidae</taxon>
        <taxon>Eurotiales</taxon>
        <taxon>Aspergillaceae</taxon>
        <taxon>Aspergillus</taxon>
        <taxon>Aspergillus subgen. Circumdati</taxon>
    </lineage>
</organism>
<dbReference type="AlphaFoldDB" id="A0A2I2FPY1"/>
<gene>
    <name evidence="7" type="ORF">BDW47DRAFT_97639</name>
</gene>
<dbReference type="GeneID" id="36527622"/>
<dbReference type="STRING" id="41067.A0A2I2FPY1"/>
<feature type="domain" description="Rax2-like C-terminal" evidence="4">
    <location>
        <begin position="881"/>
        <end position="1132"/>
    </location>
</feature>
<keyword evidence="2" id="KW-0812">Transmembrane</keyword>
<dbReference type="InterPro" id="IPR024982">
    <property type="entry name" value="Rax2-like_C"/>
</dbReference>
<evidence type="ECO:0000259" key="5">
    <source>
        <dbReference type="Pfam" id="PF20842"/>
    </source>
</evidence>
<keyword evidence="2" id="KW-0472">Membrane</keyword>
<dbReference type="Gene3D" id="2.120.10.80">
    <property type="entry name" value="Kelch-type beta propeller"/>
    <property type="match status" value="1"/>
</dbReference>
<evidence type="ECO:0000256" key="2">
    <source>
        <dbReference type="SAM" id="Phobius"/>
    </source>
</evidence>
<dbReference type="PANTHER" id="PTHR31778:SF2">
    <property type="entry name" value="BUD SITE SELECTION PROTEIN RAX2"/>
    <property type="match status" value="1"/>
</dbReference>
<keyword evidence="8" id="KW-1185">Reference proteome</keyword>
<reference evidence="7 8" key="1">
    <citation type="submission" date="2017-12" db="EMBL/GenBank/DDBJ databases">
        <authorList>
            <consortium name="DOE Joint Genome Institute"/>
            <person name="Haridas S."/>
            <person name="Kjaerbolling I."/>
            <person name="Vesth T.C."/>
            <person name="Frisvad J.C."/>
            <person name="Nybo J.L."/>
            <person name="Theobald S."/>
            <person name="Kuo A."/>
            <person name="Bowyer P."/>
            <person name="Matsuda Y."/>
            <person name="Mondo S."/>
            <person name="Lyhne E.K."/>
            <person name="Kogle M.E."/>
            <person name="Clum A."/>
            <person name="Lipzen A."/>
            <person name="Salamov A."/>
            <person name="Ngan C.Y."/>
            <person name="Daum C."/>
            <person name="Chiniquy J."/>
            <person name="Barry K."/>
            <person name="LaButti K."/>
            <person name="Simmons B.A."/>
            <person name="Magnuson J.K."/>
            <person name="Mortensen U.H."/>
            <person name="Larsen T.O."/>
            <person name="Grigoriev I.V."/>
            <person name="Baker S.E."/>
            <person name="Andersen M.R."/>
            <person name="Nordberg H.P."/>
            <person name="Cantor M.N."/>
            <person name="Hua S.X."/>
        </authorList>
    </citation>
    <scope>NUCLEOTIDE SEQUENCE [LARGE SCALE GENOMIC DNA]</scope>
    <source>
        <strain evidence="7 8">CBS 102.13</strain>
    </source>
</reference>
<dbReference type="OrthoDB" id="2503993at2759"/>
<dbReference type="EMBL" id="KZ559117">
    <property type="protein sequence ID" value="PLB42671.1"/>
    <property type="molecule type" value="Genomic_DNA"/>
</dbReference>
<feature type="signal peptide" evidence="3">
    <location>
        <begin position="1"/>
        <end position="24"/>
    </location>
</feature>
<keyword evidence="2" id="KW-1133">Transmembrane helix</keyword>